<protein>
    <submittedName>
        <fullName evidence="2">Uncharacterized protein</fullName>
    </submittedName>
</protein>
<accession>A0AAV7L0K6</accession>
<name>A0AAV7L0K6_PLEWA</name>
<reference evidence="2" key="1">
    <citation type="journal article" date="2022" name="bioRxiv">
        <title>Sequencing and chromosome-scale assembly of the giantPleurodeles waltlgenome.</title>
        <authorList>
            <person name="Brown T."/>
            <person name="Elewa A."/>
            <person name="Iarovenko S."/>
            <person name="Subramanian E."/>
            <person name="Araus A.J."/>
            <person name="Petzold A."/>
            <person name="Susuki M."/>
            <person name="Suzuki K.-i.T."/>
            <person name="Hayashi T."/>
            <person name="Toyoda A."/>
            <person name="Oliveira C."/>
            <person name="Osipova E."/>
            <person name="Leigh N.D."/>
            <person name="Simon A."/>
            <person name="Yun M.H."/>
        </authorList>
    </citation>
    <scope>NUCLEOTIDE SEQUENCE</scope>
    <source>
        <strain evidence="2">20211129_DDA</strain>
        <tissue evidence="2">Liver</tissue>
    </source>
</reference>
<keyword evidence="3" id="KW-1185">Reference proteome</keyword>
<dbReference type="EMBL" id="JANPWB010000016">
    <property type="protein sequence ID" value="KAJ1084698.1"/>
    <property type="molecule type" value="Genomic_DNA"/>
</dbReference>
<organism evidence="2 3">
    <name type="scientific">Pleurodeles waltl</name>
    <name type="common">Iberian ribbed newt</name>
    <dbReference type="NCBI Taxonomy" id="8319"/>
    <lineage>
        <taxon>Eukaryota</taxon>
        <taxon>Metazoa</taxon>
        <taxon>Chordata</taxon>
        <taxon>Craniata</taxon>
        <taxon>Vertebrata</taxon>
        <taxon>Euteleostomi</taxon>
        <taxon>Amphibia</taxon>
        <taxon>Batrachia</taxon>
        <taxon>Caudata</taxon>
        <taxon>Salamandroidea</taxon>
        <taxon>Salamandridae</taxon>
        <taxon>Pleurodelinae</taxon>
        <taxon>Pleurodeles</taxon>
    </lineage>
</organism>
<evidence type="ECO:0000256" key="1">
    <source>
        <dbReference type="SAM" id="MobiDB-lite"/>
    </source>
</evidence>
<dbReference type="AlphaFoldDB" id="A0AAV7L0K6"/>
<dbReference type="Proteomes" id="UP001066276">
    <property type="component" value="Chromosome 12"/>
</dbReference>
<feature type="region of interest" description="Disordered" evidence="1">
    <location>
        <begin position="68"/>
        <end position="94"/>
    </location>
</feature>
<gene>
    <name evidence="2" type="ORF">NDU88_004844</name>
</gene>
<evidence type="ECO:0000313" key="3">
    <source>
        <dbReference type="Proteomes" id="UP001066276"/>
    </source>
</evidence>
<evidence type="ECO:0000313" key="2">
    <source>
        <dbReference type="EMBL" id="KAJ1084698.1"/>
    </source>
</evidence>
<comment type="caution">
    <text evidence="2">The sequence shown here is derived from an EMBL/GenBank/DDBJ whole genome shotgun (WGS) entry which is preliminary data.</text>
</comment>
<proteinExistence type="predicted"/>
<sequence length="134" mass="14391">MQSSGASPHLLLGARRCAGPAGANVEAPPRPCKEHLPWSGAQQLCGWRRNLHGPGPLTPLIPQPGARAWSACTSTPGDHLDREGKPRGRLGQENQKINVGARAELFKKCPLRPPSWPCPQHPIDLASALLRLTP</sequence>